<proteinExistence type="predicted"/>
<protein>
    <submittedName>
        <fullName evidence="1">DUF6213 family protein</fullName>
    </submittedName>
</protein>
<gene>
    <name evidence="1" type="ORF">GCM10010276_15390</name>
</gene>
<keyword evidence="2" id="KW-1185">Reference proteome</keyword>
<dbReference type="Proteomes" id="UP001501777">
    <property type="component" value="Unassembled WGS sequence"/>
</dbReference>
<dbReference type="InterPro" id="IPR046185">
    <property type="entry name" value="DUF6213"/>
</dbReference>
<dbReference type="Pfam" id="PF19719">
    <property type="entry name" value="DUF6213"/>
    <property type="match status" value="1"/>
</dbReference>
<sequence length="89" mass="9406">MRECCAANIPVVNREVTLPLIVDDRGVLQVAAADVSKLLRTVGGRWLHLVETGEDGLDEDTVAALTIELAKLADRIDVACIAHSSGSAP</sequence>
<organism evidence="1 2">
    <name type="scientific">Streptomyces longisporus</name>
    <dbReference type="NCBI Taxonomy" id="1948"/>
    <lineage>
        <taxon>Bacteria</taxon>
        <taxon>Bacillati</taxon>
        <taxon>Actinomycetota</taxon>
        <taxon>Actinomycetes</taxon>
        <taxon>Kitasatosporales</taxon>
        <taxon>Streptomycetaceae</taxon>
        <taxon>Streptomyces</taxon>
    </lineage>
</organism>
<accession>A0ABN3L918</accession>
<evidence type="ECO:0000313" key="1">
    <source>
        <dbReference type="EMBL" id="GAA2479720.1"/>
    </source>
</evidence>
<evidence type="ECO:0000313" key="2">
    <source>
        <dbReference type="Proteomes" id="UP001501777"/>
    </source>
</evidence>
<dbReference type="EMBL" id="BAAASG010000004">
    <property type="protein sequence ID" value="GAA2479720.1"/>
    <property type="molecule type" value="Genomic_DNA"/>
</dbReference>
<name>A0ABN3L918_STRLO</name>
<reference evidence="1 2" key="1">
    <citation type="journal article" date="2019" name="Int. J. Syst. Evol. Microbiol.">
        <title>The Global Catalogue of Microorganisms (GCM) 10K type strain sequencing project: providing services to taxonomists for standard genome sequencing and annotation.</title>
        <authorList>
            <consortium name="The Broad Institute Genomics Platform"/>
            <consortium name="The Broad Institute Genome Sequencing Center for Infectious Disease"/>
            <person name="Wu L."/>
            <person name="Ma J."/>
        </authorList>
    </citation>
    <scope>NUCLEOTIDE SEQUENCE [LARGE SCALE GENOMIC DNA]</scope>
    <source>
        <strain evidence="1 2">JCM 4395</strain>
    </source>
</reference>
<comment type="caution">
    <text evidence="1">The sequence shown here is derived from an EMBL/GenBank/DDBJ whole genome shotgun (WGS) entry which is preliminary data.</text>
</comment>